<keyword evidence="1" id="KW-0479">Metal-binding</keyword>
<dbReference type="STRING" id="1344416.A0A139APW0"/>
<keyword evidence="3 5" id="KW-0863">Zinc-finger</keyword>
<evidence type="ECO:0000256" key="4">
    <source>
        <dbReference type="ARBA" id="ARBA00022833"/>
    </source>
</evidence>
<evidence type="ECO:0000313" key="8">
    <source>
        <dbReference type="Proteomes" id="UP000070544"/>
    </source>
</evidence>
<evidence type="ECO:0000256" key="2">
    <source>
        <dbReference type="ARBA" id="ARBA00022737"/>
    </source>
</evidence>
<evidence type="ECO:0000256" key="5">
    <source>
        <dbReference type="PROSITE-ProRule" id="PRU00042"/>
    </source>
</evidence>
<gene>
    <name evidence="7" type="ORF">M427DRAFT_152799</name>
</gene>
<proteinExistence type="predicted"/>
<dbReference type="EMBL" id="KQ965740">
    <property type="protein sequence ID" value="KXS18791.1"/>
    <property type="molecule type" value="Genomic_DNA"/>
</dbReference>
<dbReference type="GO" id="GO:0005667">
    <property type="term" value="C:transcription regulator complex"/>
    <property type="evidence" value="ECO:0007669"/>
    <property type="project" value="TreeGrafter"/>
</dbReference>
<dbReference type="GO" id="GO:0000978">
    <property type="term" value="F:RNA polymerase II cis-regulatory region sequence-specific DNA binding"/>
    <property type="evidence" value="ECO:0007669"/>
    <property type="project" value="TreeGrafter"/>
</dbReference>
<organism evidence="7 8">
    <name type="scientific">Gonapodya prolifera (strain JEL478)</name>
    <name type="common">Monoblepharis prolifera</name>
    <dbReference type="NCBI Taxonomy" id="1344416"/>
    <lineage>
        <taxon>Eukaryota</taxon>
        <taxon>Fungi</taxon>
        <taxon>Fungi incertae sedis</taxon>
        <taxon>Chytridiomycota</taxon>
        <taxon>Chytridiomycota incertae sedis</taxon>
        <taxon>Monoblepharidomycetes</taxon>
        <taxon>Monoblepharidales</taxon>
        <taxon>Gonapodyaceae</taxon>
        <taxon>Gonapodya</taxon>
    </lineage>
</organism>
<dbReference type="OrthoDB" id="6365676at2759"/>
<dbReference type="GO" id="GO:0008270">
    <property type="term" value="F:zinc ion binding"/>
    <property type="evidence" value="ECO:0007669"/>
    <property type="project" value="UniProtKB-KW"/>
</dbReference>
<evidence type="ECO:0000256" key="3">
    <source>
        <dbReference type="ARBA" id="ARBA00022771"/>
    </source>
</evidence>
<dbReference type="AlphaFoldDB" id="A0A139APW0"/>
<keyword evidence="4" id="KW-0862">Zinc</keyword>
<dbReference type="Proteomes" id="UP000070544">
    <property type="component" value="Unassembled WGS sequence"/>
</dbReference>
<feature type="domain" description="C2H2-type" evidence="6">
    <location>
        <begin position="19"/>
        <end position="49"/>
    </location>
</feature>
<dbReference type="GO" id="GO:0000785">
    <property type="term" value="C:chromatin"/>
    <property type="evidence" value="ECO:0007669"/>
    <property type="project" value="TreeGrafter"/>
</dbReference>
<dbReference type="SUPFAM" id="SSF57667">
    <property type="entry name" value="beta-beta-alpha zinc fingers"/>
    <property type="match status" value="1"/>
</dbReference>
<dbReference type="SMART" id="SM00355">
    <property type="entry name" value="ZnF_C2H2"/>
    <property type="match status" value="2"/>
</dbReference>
<keyword evidence="2" id="KW-0677">Repeat</keyword>
<dbReference type="InterPro" id="IPR013087">
    <property type="entry name" value="Znf_C2H2_type"/>
</dbReference>
<dbReference type="Pfam" id="PF00096">
    <property type="entry name" value="zf-C2H2"/>
    <property type="match status" value="1"/>
</dbReference>
<dbReference type="PROSITE" id="PS50157">
    <property type="entry name" value="ZINC_FINGER_C2H2_2"/>
    <property type="match status" value="2"/>
</dbReference>
<dbReference type="PANTHER" id="PTHR14003:SF19">
    <property type="entry name" value="YY2 TRANSCRIPTION FACTOR"/>
    <property type="match status" value="1"/>
</dbReference>
<evidence type="ECO:0000313" key="7">
    <source>
        <dbReference type="EMBL" id="KXS18791.1"/>
    </source>
</evidence>
<reference evidence="7 8" key="1">
    <citation type="journal article" date="2015" name="Genome Biol. Evol.">
        <title>Phylogenomic analyses indicate that early fungi evolved digesting cell walls of algal ancestors of land plants.</title>
        <authorList>
            <person name="Chang Y."/>
            <person name="Wang S."/>
            <person name="Sekimoto S."/>
            <person name="Aerts A.L."/>
            <person name="Choi C."/>
            <person name="Clum A."/>
            <person name="LaButti K.M."/>
            <person name="Lindquist E.A."/>
            <person name="Yee Ngan C."/>
            <person name="Ohm R.A."/>
            <person name="Salamov A.A."/>
            <person name="Grigoriev I.V."/>
            <person name="Spatafora J.W."/>
            <person name="Berbee M.L."/>
        </authorList>
    </citation>
    <scope>NUCLEOTIDE SEQUENCE [LARGE SCALE GENOMIC DNA]</scope>
    <source>
        <strain evidence="7 8">JEL478</strain>
    </source>
</reference>
<keyword evidence="8" id="KW-1185">Reference proteome</keyword>
<dbReference type="PANTHER" id="PTHR14003">
    <property type="entry name" value="TRANSCRIPTIONAL REPRESSOR PROTEIN YY"/>
    <property type="match status" value="1"/>
</dbReference>
<sequence length="452" mass="49821">MERDPKPPKKRRAAAREDIRCDVRECGRRFSTRGHLKRHVLTFHSDDRPYECGVDGCPARFSRMDNCRQHQRVHRRYGDALPARMRGSIRKNVALYTARPKEEEEHAHATVAAHDNAPQSPISTAHVDEPAQHVVEVHEYANEVHDYANEVHEYGNEVQHHDILAIPAAASPQVYTDFAAGEYFAHPSPPTWDGPQMWNEGFIRPQDLNVNVTSAQNFITVSHYCPQDVIGSHSPEQGQAHFNVIGTPESNVSDPLEAFASQAIEQQSYSHHHHHLTNGKPLSIDIPHTNTLVPTSSPLMHPHFLHLQQASPYVPPLSPTFSIPTPVSPTSPISNTQQQQQQQSAGRFFVFVPATGSYLPAQAHAQAHGRPFGLFPSGISPTGLTTAGPLSYMSPAPATNMNMLNIPLTAAPSAILPPLPMQLPSQMPFGSDMSMNGASSQLAAQWIHVGNN</sequence>
<dbReference type="PROSITE" id="PS00028">
    <property type="entry name" value="ZINC_FINGER_C2H2_1"/>
    <property type="match status" value="2"/>
</dbReference>
<protein>
    <recommendedName>
        <fullName evidence="6">C2H2-type domain-containing protein</fullName>
    </recommendedName>
</protein>
<dbReference type="InterPro" id="IPR036236">
    <property type="entry name" value="Znf_C2H2_sf"/>
</dbReference>
<name>A0A139APW0_GONPJ</name>
<dbReference type="GO" id="GO:0031519">
    <property type="term" value="C:PcG protein complex"/>
    <property type="evidence" value="ECO:0007669"/>
    <property type="project" value="TreeGrafter"/>
</dbReference>
<accession>A0A139APW0</accession>
<feature type="domain" description="C2H2-type" evidence="6">
    <location>
        <begin position="50"/>
        <end position="74"/>
    </location>
</feature>
<evidence type="ECO:0000256" key="1">
    <source>
        <dbReference type="ARBA" id="ARBA00022723"/>
    </source>
</evidence>
<dbReference type="Gene3D" id="3.30.160.60">
    <property type="entry name" value="Classic Zinc Finger"/>
    <property type="match status" value="2"/>
</dbReference>
<evidence type="ECO:0000259" key="6">
    <source>
        <dbReference type="PROSITE" id="PS50157"/>
    </source>
</evidence>
<dbReference type="GO" id="GO:0000981">
    <property type="term" value="F:DNA-binding transcription factor activity, RNA polymerase II-specific"/>
    <property type="evidence" value="ECO:0007669"/>
    <property type="project" value="TreeGrafter"/>
</dbReference>